<organism evidence="2 3">
    <name type="scientific">Lithocarpus litseifolius</name>
    <dbReference type="NCBI Taxonomy" id="425828"/>
    <lineage>
        <taxon>Eukaryota</taxon>
        <taxon>Viridiplantae</taxon>
        <taxon>Streptophyta</taxon>
        <taxon>Embryophyta</taxon>
        <taxon>Tracheophyta</taxon>
        <taxon>Spermatophyta</taxon>
        <taxon>Magnoliopsida</taxon>
        <taxon>eudicotyledons</taxon>
        <taxon>Gunneridae</taxon>
        <taxon>Pentapetalae</taxon>
        <taxon>rosids</taxon>
        <taxon>fabids</taxon>
        <taxon>Fagales</taxon>
        <taxon>Fagaceae</taxon>
        <taxon>Lithocarpus</taxon>
    </lineage>
</organism>
<name>A0AAW2DFT8_9ROSI</name>
<evidence type="ECO:0000256" key="1">
    <source>
        <dbReference type="SAM" id="MobiDB-lite"/>
    </source>
</evidence>
<accession>A0AAW2DFT8</accession>
<dbReference type="AlphaFoldDB" id="A0AAW2DFT8"/>
<dbReference type="Proteomes" id="UP001459277">
    <property type="component" value="Unassembled WGS sequence"/>
</dbReference>
<protein>
    <submittedName>
        <fullName evidence="2">Uncharacterized protein</fullName>
    </submittedName>
</protein>
<feature type="compositionally biased region" description="Basic and acidic residues" evidence="1">
    <location>
        <begin position="121"/>
        <end position="131"/>
    </location>
</feature>
<evidence type="ECO:0000313" key="3">
    <source>
        <dbReference type="Proteomes" id="UP001459277"/>
    </source>
</evidence>
<reference evidence="2 3" key="1">
    <citation type="submission" date="2024-01" db="EMBL/GenBank/DDBJ databases">
        <title>A telomere-to-telomere, gap-free genome of sweet tea (Lithocarpus litseifolius).</title>
        <authorList>
            <person name="Zhou J."/>
        </authorList>
    </citation>
    <scope>NUCLEOTIDE SEQUENCE [LARGE SCALE GENOMIC DNA]</scope>
    <source>
        <strain evidence="2">Zhou-2022a</strain>
        <tissue evidence="2">Leaf</tissue>
    </source>
</reference>
<sequence>MSEVRSSELETGYRLATTLLRWRWILLLLAKEKLGLSMPSGRCVLWTLTPSPEMTTKFNQMKYTKMKARKNEPLSNLRKRVVRVVEKGTLVTPIVSVPEATRVASPATSVEDITPRPKRQRMADKGKEKADSWSSSVWDDAGLALMRA</sequence>
<gene>
    <name evidence="2" type="ORF">SO802_009008</name>
</gene>
<evidence type="ECO:0000313" key="2">
    <source>
        <dbReference type="EMBL" id="KAL0007506.1"/>
    </source>
</evidence>
<proteinExistence type="predicted"/>
<comment type="caution">
    <text evidence="2">The sequence shown here is derived from an EMBL/GenBank/DDBJ whole genome shotgun (WGS) entry which is preliminary data.</text>
</comment>
<feature type="region of interest" description="Disordered" evidence="1">
    <location>
        <begin position="103"/>
        <end position="133"/>
    </location>
</feature>
<dbReference type="EMBL" id="JAZDWU010000003">
    <property type="protein sequence ID" value="KAL0007506.1"/>
    <property type="molecule type" value="Genomic_DNA"/>
</dbReference>
<keyword evidence="3" id="KW-1185">Reference proteome</keyword>